<feature type="domain" description="HD-GYP" evidence="1">
    <location>
        <begin position="13"/>
        <end position="210"/>
    </location>
</feature>
<dbReference type="CDD" id="cd00077">
    <property type="entry name" value="HDc"/>
    <property type="match status" value="1"/>
</dbReference>
<keyword evidence="3" id="KW-1185">Reference proteome</keyword>
<dbReference type="AlphaFoldDB" id="A0A1A5YLA2"/>
<evidence type="ECO:0000313" key="3">
    <source>
        <dbReference type="Proteomes" id="UP000092024"/>
    </source>
</evidence>
<proteinExistence type="predicted"/>
<gene>
    <name evidence="2" type="ORF">A7K91_24640</name>
</gene>
<dbReference type="OrthoDB" id="9759601at2"/>
<dbReference type="Pfam" id="PF13487">
    <property type="entry name" value="HD_5"/>
    <property type="match status" value="1"/>
</dbReference>
<dbReference type="RefSeq" id="WP_068682106.1">
    <property type="nucleotide sequence ID" value="NZ_LYPA01000047.1"/>
</dbReference>
<dbReference type="SUPFAM" id="SSF109604">
    <property type="entry name" value="HD-domain/PDEase-like"/>
    <property type="match status" value="1"/>
</dbReference>
<evidence type="ECO:0000313" key="2">
    <source>
        <dbReference type="EMBL" id="OBR66407.1"/>
    </source>
</evidence>
<dbReference type="PROSITE" id="PS51832">
    <property type="entry name" value="HD_GYP"/>
    <property type="match status" value="1"/>
</dbReference>
<dbReference type="SMART" id="SM00471">
    <property type="entry name" value="HDc"/>
    <property type="match status" value="1"/>
</dbReference>
<dbReference type="PANTHER" id="PTHR43155">
    <property type="entry name" value="CYCLIC DI-GMP PHOSPHODIESTERASE PA4108-RELATED"/>
    <property type="match status" value="1"/>
</dbReference>
<name>A0A1A5YLA2_9BACL</name>
<comment type="caution">
    <text evidence="2">The sequence shown here is derived from an EMBL/GenBank/DDBJ whole genome shotgun (WGS) entry which is preliminary data.</text>
</comment>
<protein>
    <recommendedName>
        <fullName evidence="1">HD-GYP domain-containing protein</fullName>
    </recommendedName>
</protein>
<dbReference type="Proteomes" id="UP000092024">
    <property type="component" value="Unassembled WGS sequence"/>
</dbReference>
<organism evidence="2 3">
    <name type="scientific">Paenibacillus oryzae</name>
    <dbReference type="NCBI Taxonomy" id="1844972"/>
    <lineage>
        <taxon>Bacteria</taxon>
        <taxon>Bacillati</taxon>
        <taxon>Bacillota</taxon>
        <taxon>Bacilli</taxon>
        <taxon>Bacillales</taxon>
        <taxon>Paenibacillaceae</taxon>
        <taxon>Paenibacillus</taxon>
    </lineage>
</organism>
<dbReference type="Gene3D" id="1.10.3210.10">
    <property type="entry name" value="Hypothetical protein af1432"/>
    <property type="match status" value="1"/>
</dbReference>
<dbReference type="InterPro" id="IPR003607">
    <property type="entry name" value="HD/PDEase_dom"/>
</dbReference>
<evidence type="ECO:0000259" key="1">
    <source>
        <dbReference type="PROSITE" id="PS51832"/>
    </source>
</evidence>
<reference evidence="2 3" key="1">
    <citation type="submission" date="2016-05" db="EMBL/GenBank/DDBJ databases">
        <title>Paenibacillus oryzae. sp. nov., isolated from the rice root.</title>
        <authorList>
            <person name="Zhang J."/>
            <person name="Zhang X."/>
        </authorList>
    </citation>
    <scope>NUCLEOTIDE SEQUENCE [LARGE SCALE GENOMIC DNA]</scope>
    <source>
        <strain evidence="2 3">1DrF-4</strain>
    </source>
</reference>
<sequence>MTTGITSVDNSNSDIEQDEIASLCLKLLKRKSPSTYIHCIRASIIAKQFGRVMNLDDQHLTQLIQGCQLHDIGKLLVPNSVLHCNCKLTERDWVILKLHPVCGGHLLDYNGCRLDEAVRNIVMHHHERWDGCGYPDGLSGSQIPYLARICSVIDAFDSMTSDRGYRKGLSYITAIHELQRNSGSQFDPEIVEAFFHFTRDPGFLPFIHNLPAAI</sequence>
<dbReference type="STRING" id="1844972.A7K91_24640"/>
<dbReference type="InterPro" id="IPR037522">
    <property type="entry name" value="HD_GYP_dom"/>
</dbReference>
<accession>A0A1A5YLA2</accession>
<dbReference type="EMBL" id="LYPA01000047">
    <property type="protein sequence ID" value="OBR66407.1"/>
    <property type="molecule type" value="Genomic_DNA"/>
</dbReference>